<name>A0A2S9PRJ7_9ACTN</name>
<dbReference type="Proteomes" id="UP000239322">
    <property type="component" value="Unassembled WGS sequence"/>
</dbReference>
<feature type="transmembrane region" description="Helical" evidence="1">
    <location>
        <begin position="182"/>
        <end position="203"/>
    </location>
</feature>
<protein>
    <submittedName>
        <fullName evidence="3">DUF3367 domain-containing protein</fullName>
    </submittedName>
</protein>
<feature type="domain" description="Alpha-(1-&gt;3)-arabinofuranosyltransferase N-terminal GT-C" evidence="2">
    <location>
        <begin position="1"/>
        <end position="547"/>
    </location>
</feature>
<feature type="transmembrane region" description="Helical" evidence="1">
    <location>
        <begin position="358"/>
        <end position="375"/>
    </location>
</feature>
<dbReference type="Pfam" id="PF11847">
    <property type="entry name" value="GT-C_AftD"/>
    <property type="match status" value="1"/>
</dbReference>
<feature type="transmembrane region" description="Helical" evidence="1">
    <location>
        <begin position="284"/>
        <end position="306"/>
    </location>
</feature>
<keyword evidence="4" id="KW-1185">Reference proteome</keyword>
<dbReference type="EMBL" id="PVLV01000398">
    <property type="protein sequence ID" value="PRH76967.1"/>
    <property type="molecule type" value="Genomic_DNA"/>
</dbReference>
<accession>A0A2S9PRJ7</accession>
<evidence type="ECO:0000313" key="4">
    <source>
        <dbReference type="Proteomes" id="UP000239322"/>
    </source>
</evidence>
<reference evidence="3 4" key="1">
    <citation type="submission" date="2018-03" db="EMBL/GenBank/DDBJ databases">
        <title>Novel Streptomyces sp. from soil.</title>
        <authorList>
            <person name="Tan G.Y.A."/>
            <person name="Lee Z.Y."/>
        </authorList>
    </citation>
    <scope>NUCLEOTIDE SEQUENCE [LARGE SCALE GENOMIC DNA]</scope>
    <source>
        <strain evidence="3 4">ST5x</strain>
    </source>
</reference>
<feature type="transmembrane region" description="Helical" evidence="1">
    <location>
        <begin position="249"/>
        <end position="272"/>
    </location>
</feature>
<organism evidence="3 4">
    <name type="scientific">Streptomyces solincola</name>
    <dbReference type="NCBI Taxonomy" id="2100817"/>
    <lineage>
        <taxon>Bacteria</taxon>
        <taxon>Bacillati</taxon>
        <taxon>Actinomycetota</taxon>
        <taxon>Actinomycetes</taxon>
        <taxon>Kitasatosporales</taxon>
        <taxon>Streptomycetaceae</taxon>
        <taxon>Streptomyces</taxon>
    </lineage>
</organism>
<proteinExistence type="predicted"/>
<dbReference type="OrthoDB" id="5242711at2"/>
<gene>
    <name evidence="3" type="ORF">C6N75_22800</name>
</gene>
<evidence type="ECO:0000256" key="1">
    <source>
        <dbReference type="SAM" id="Phobius"/>
    </source>
</evidence>
<evidence type="ECO:0000313" key="3">
    <source>
        <dbReference type="EMBL" id="PRH76967.1"/>
    </source>
</evidence>
<feature type="transmembrane region" description="Helical" evidence="1">
    <location>
        <begin position="326"/>
        <end position="346"/>
    </location>
</feature>
<keyword evidence="1" id="KW-0812">Transmembrane</keyword>
<dbReference type="GO" id="GO:0016740">
    <property type="term" value="F:transferase activity"/>
    <property type="evidence" value="ECO:0007669"/>
    <property type="project" value="InterPro"/>
</dbReference>
<feature type="non-terminal residue" evidence="3">
    <location>
        <position position="547"/>
    </location>
</feature>
<keyword evidence="1" id="KW-0472">Membrane</keyword>
<sequence>MTFDTKLGVTTDPWGFLADLATLWHDRSGFGGIADQYTGYTIPMLPFHAAGDLVGLPVWLTQRLWLSLVVSCAFWGALRLAERLAAGSDRSRLLGAAGYALWPTYTTVVGSTSAAALPGALLPWVLLPLTDPRLTPRLAAARSALLIPLMGGVNAASTLASLLPAGLYLLTRPAGPRRRALIAWWTPLVAAATAWWTVPLLLLGGYGENFMPYVETARTTTSTMSATELLRGAGNWVGYLNFGEPWLPAGWAVATSVLVVGCSALAAALGLAGLARRDMPERRWLVLTVLTAALITLAGYGGALGAPFHGAVQQWLDGALAPFRNIYKFQTGVALALALGLVHLTAALTRATARRRHAPVLAALLVLPGLCLPYLDGRILQPGSFRELPAYWRTTADWLAANAPKDRALVVPATAHGIHTWGTTVDQPLHALARSPWAQRDYVPFGTPGNRRAMDAVEQALTSGGRVPGLAAFLNRAGLHHVVVRGDLDPDQLGHVPTATVTRTLEASGYRRVAGFGPLTTGGRIADDTPVQVEALYPRRRAVEIYA</sequence>
<feature type="transmembrane region" description="Helical" evidence="1">
    <location>
        <begin position="93"/>
        <end position="126"/>
    </location>
</feature>
<feature type="transmembrane region" description="Helical" evidence="1">
    <location>
        <begin position="146"/>
        <end position="170"/>
    </location>
</feature>
<keyword evidence="1" id="KW-1133">Transmembrane helix</keyword>
<comment type="caution">
    <text evidence="3">The sequence shown here is derived from an EMBL/GenBank/DDBJ whole genome shotgun (WGS) entry which is preliminary data.</text>
</comment>
<dbReference type="AlphaFoldDB" id="A0A2S9PRJ7"/>
<evidence type="ECO:0000259" key="2">
    <source>
        <dbReference type="Pfam" id="PF11847"/>
    </source>
</evidence>
<dbReference type="InterPro" id="IPR021798">
    <property type="entry name" value="AftD_N"/>
</dbReference>